<keyword evidence="2" id="KW-1185">Reference proteome</keyword>
<name>A0AAE0AS20_9ROSI</name>
<proteinExistence type="predicted"/>
<dbReference type="EMBL" id="JANJYJ010000003">
    <property type="protein sequence ID" value="KAK3222522.1"/>
    <property type="molecule type" value="Genomic_DNA"/>
</dbReference>
<accession>A0AAE0AS20</accession>
<dbReference type="AlphaFoldDB" id="A0AAE0AS20"/>
<dbReference type="Proteomes" id="UP001281410">
    <property type="component" value="Unassembled WGS sequence"/>
</dbReference>
<reference evidence="1" key="1">
    <citation type="journal article" date="2023" name="Plant J.">
        <title>Genome sequences and population genomics provide insights into the demographic history, inbreeding, and mutation load of two 'living fossil' tree species of Dipteronia.</title>
        <authorList>
            <person name="Feng Y."/>
            <person name="Comes H.P."/>
            <person name="Chen J."/>
            <person name="Zhu S."/>
            <person name="Lu R."/>
            <person name="Zhang X."/>
            <person name="Li P."/>
            <person name="Qiu J."/>
            <person name="Olsen K.M."/>
            <person name="Qiu Y."/>
        </authorList>
    </citation>
    <scope>NUCLEOTIDE SEQUENCE</scope>
    <source>
        <strain evidence="1">NBL</strain>
    </source>
</reference>
<sequence length="70" mass="8341">MARKRRGFAVEGENDEGQWRQRYMTAGRTLVFGGDDERELMMRFDDLEDIYWMENFPSCVRKDVKADMPS</sequence>
<evidence type="ECO:0000313" key="1">
    <source>
        <dbReference type="EMBL" id="KAK3222522.1"/>
    </source>
</evidence>
<gene>
    <name evidence="1" type="ORF">Dsin_009547</name>
</gene>
<protein>
    <submittedName>
        <fullName evidence="1">Uncharacterized protein</fullName>
    </submittedName>
</protein>
<evidence type="ECO:0000313" key="2">
    <source>
        <dbReference type="Proteomes" id="UP001281410"/>
    </source>
</evidence>
<organism evidence="1 2">
    <name type="scientific">Dipteronia sinensis</name>
    <dbReference type="NCBI Taxonomy" id="43782"/>
    <lineage>
        <taxon>Eukaryota</taxon>
        <taxon>Viridiplantae</taxon>
        <taxon>Streptophyta</taxon>
        <taxon>Embryophyta</taxon>
        <taxon>Tracheophyta</taxon>
        <taxon>Spermatophyta</taxon>
        <taxon>Magnoliopsida</taxon>
        <taxon>eudicotyledons</taxon>
        <taxon>Gunneridae</taxon>
        <taxon>Pentapetalae</taxon>
        <taxon>rosids</taxon>
        <taxon>malvids</taxon>
        <taxon>Sapindales</taxon>
        <taxon>Sapindaceae</taxon>
        <taxon>Hippocastanoideae</taxon>
        <taxon>Acereae</taxon>
        <taxon>Dipteronia</taxon>
    </lineage>
</organism>
<comment type="caution">
    <text evidence="1">The sequence shown here is derived from an EMBL/GenBank/DDBJ whole genome shotgun (WGS) entry which is preliminary data.</text>
</comment>